<dbReference type="OrthoDB" id="9766710at2"/>
<feature type="region of interest" description="Disordered" evidence="2">
    <location>
        <begin position="575"/>
        <end position="647"/>
    </location>
</feature>
<dbReference type="SMART" id="SM00028">
    <property type="entry name" value="TPR"/>
    <property type="match status" value="6"/>
</dbReference>
<gene>
    <name evidence="4" type="ORF">SAMN05877838_2624</name>
</gene>
<feature type="signal peptide" evidence="3">
    <location>
        <begin position="1"/>
        <end position="26"/>
    </location>
</feature>
<organism evidence="4 5">
    <name type="scientific">Hoeflea halophila</name>
    <dbReference type="NCBI Taxonomy" id="714899"/>
    <lineage>
        <taxon>Bacteria</taxon>
        <taxon>Pseudomonadati</taxon>
        <taxon>Pseudomonadota</taxon>
        <taxon>Alphaproteobacteria</taxon>
        <taxon>Hyphomicrobiales</taxon>
        <taxon>Rhizobiaceae</taxon>
        <taxon>Hoeflea</taxon>
    </lineage>
</organism>
<sequence length="647" mass="70238">MRRNLKARFAASVALGVILTLGGAVVSGESRAEAATAQEQETQPNFLGFAGAYLAARTADVDNDTSRAIEFYSKALEFDPKNVEVKQRLMVALFSGGRFAEGAVLARELKDDPAVAQISRLALMVEATSKREYRKAASLLDPDDSNPIDRLLNTLMKAWAQFGYGEGDAALASITSLEGPPWYPVFTRYHAGAMAQAMGKKAEARQHFTDLIADPQSGAAAPDTYIRAVMALAGLEAREGNKRAALDALAAGEEFSPGYAPLAALGQLIESDGKPEPGVMTAQQGAAAVLFTLGSALNREGAEETVAVYLQFARTLDPQNAATLVILGGLTERLGKPEEAIKLYETVPETSPMRRVSELQLGLALADLGRNGEAKDHLKALIASDPKDIRSYLAYGSVLSQDKDYVEMALTYETAISVVGPVPTRNDWNLFFQAGIANERLKRWPKAEAHFKRALELFPDQPQVMNYLGYSWIDMNINLEEGMDLIRAAVDLRPNDGYIVDSLGWAHYRLGQYEDAVRELERAVELKPADPTINDHLGDAYWRVGRELEATFQWKRALSNDPPEDLLPEIERKLSEGMPDEEKAVPATANGTDDADRDDQPAAIPGDGADADKKGFLAPAEALKQHAWVPAGSSEATAISPEFDAEN</sequence>
<keyword evidence="3" id="KW-0732">Signal</keyword>
<feature type="repeat" description="TPR" evidence="1">
    <location>
        <begin position="497"/>
        <end position="530"/>
    </location>
</feature>
<dbReference type="PANTHER" id="PTHR12558:SF13">
    <property type="entry name" value="CELL DIVISION CYCLE PROTEIN 27 HOMOLOG"/>
    <property type="match status" value="1"/>
</dbReference>
<feature type="chain" id="PRO_5013058266" evidence="3">
    <location>
        <begin position="27"/>
        <end position="647"/>
    </location>
</feature>
<dbReference type="InterPro" id="IPR019734">
    <property type="entry name" value="TPR_rpt"/>
</dbReference>
<dbReference type="Pfam" id="PF13432">
    <property type="entry name" value="TPR_16"/>
    <property type="match status" value="2"/>
</dbReference>
<evidence type="ECO:0000313" key="4">
    <source>
        <dbReference type="EMBL" id="SOE17721.1"/>
    </source>
</evidence>
<dbReference type="InterPro" id="IPR011990">
    <property type="entry name" value="TPR-like_helical_dom_sf"/>
</dbReference>
<feature type="repeat" description="TPR" evidence="1">
    <location>
        <begin position="428"/>
        <end position="461"/>
    </location>
</feature>
<name>A0A286ICD0_9HYPH</name>
<dbReference type="PROSITE" id="PS50005">
    <property type="entry name" value="TPR"/>
    <property type="match status" value="2"/>
</dbReference>
<dbReference type="AlphaFoldDB" id="A0A286ICD0"/>
<reference evidence="5" key="1">
    <citation type="submission" date="2017-08" db="EMBL/GenBank/DDBJ databases">
        <authorList>
            <person name="Varghese N."/>
            <person name="Submissions S."/>
        </authorList>
    </citation>
    <scope>NUCLEOTIDE SEQUENCE [LARGE SCALE GENOMIC DNA]</scope>
    <source>
        <strain evidence="5">KCTC 23107</strain>
    </source>
</reference>
<dbReference type="SUPFAM" id="SSF48452">
    <property type="entry name" value="TPR-like"/>
    <property type="match status" value="2"/>
</dbReference>
<dbReference type="RefSeq" id="WP_097108181.1">
    <property type="nucleotide sequence ID" value="NZ_OCPC01000003.1"/>
</dbReference>
<evidence type="ECO:0000256" key="2">
    <source>
        <dbReference type="SAM" id="MobiDB-lite"/>
    </source>
</evidence>
<accession>A0A286ICD0</accession>
<keyword evidence="5" id="KW-1185">Reference proteome</keyword>
<evidence type="ECO:0000313" key="5">
    <source>
        <dbReference type="Proteomes" id="UP000219465"/>
    </source>
</evidence>
<feature type="compositionally biased region" description="Basic and acidic residues" evidence="2">
    <location>
        <begin position="575"/>
        <end position="584"/>
    </location>
</feature>
<keyword evidence="1" id="KW-0802">TPR repeat</keyword>
<evidence type="ECO:0000256" key="3">
    <source>
        <dbReference type="SAM" id="SignalP"/>
    </source>
</evidence>
<dbReference type="PANTHER" id="PTHR12558">
    <property type="entry name" value="CELL DIVISION CYCLE 16,23,27"/>
    <property type="match status" value="1"/>
</dbReference>
<dbReference type="Gene3D" id="1.25.40.10">
    <property type="entry name" value="Tetratricopeptide repeat domain"/>
    <property type="match status" value="2"/>
</dbReference>
<dbReference type="Proteomes" id="UP000219465">
    <property type="component" value="Unassembled WGS sequence"/>
</dbReference>
<protein>
    <submittedName>
        <fullName evidence="4">Flp pilus assembly protein TadD</fullName>
    </submittedName>
</protein>
<dbReference type="EMBL" id="OCPC01000003">
    <property type="protein sequence ID" value="SOE17721.1"/>
    <property type="molecule type" value="Genomic_DNA"/>
</dbReference>
<evidence type="ECO:0000256" key="1">
    <source>
        <dbReference type="PROSITE-ProRule" id="PRU00339"/>
    </source>
</evidence>
<proteinExistence type="predicted"/>
<dbReference type="Pfam" id="PF13414">
    <property type="entry name" value="TPR_11"/>
    <property type="match status" value="1"/>
</dbReference>